<sequence>MEEPCSTLALPGLPSHVTSLRINNLCTEVLLLIFEELDPRDVVTVSRVCQRFNKITTPIIYHTVPLERLLDERHAKDILSRREENAFTHTQRLLVGGGIKHDDIEYGDIKQDDIKRFLTNTKKLQSVKYTYSPGRGVEPMCPWKQVYDMGIHLREGNARLYIDNFTLTNPIDEAWKARGFPPKADISKSLVSLRMGSTQVPHSESALQILKKLLLRTPLLETFHYIDSRAPRVPGRQFTFEENQRLPPFKDLMLKNYNWKHDAEEVKLHWDFSRIRSLALLMIPVYKFLQSVPFSALAQLQHLHAEDYSDPIEFRNKPLATEQLYNLIKDHIRELHTLDIACIIPTFSIDALLVHAKSLKSLAFRDHAESNNPLQHRRVLNAENLTILSRSLNLLETLEIDIDHTTFPEACLLVLCQFPRLHTLVLHTQTVIRPVSNHRPGQDPDLTRAYDCFTILVRQRPGPTKWQRVVINVGGWRERVVNPRAGRRPRIGHRETYTYYGACVSQRFFVLEESASGETDLIYEELPPRDEGLTHFHGNLRTGKSLAIKVEEDS</sequence>
<dbReference type="Pfam" id="PF12937">
    <property type="entry name" value="F-box-like"/>
    <property type="match status" value="1"/>
</dbReference>
<dbReference type="AlphaFoldDB" id="A0AAE0MVJ1"/>
<dbReference type="InterPro" id="IPR036047">
    <property type="entry name" value="F-box-like_dom_sf"/>
</dbReference>
<dbReference type="GeneID" id="87858235"/>
<keyword evidence="3" id="KW-1185">Reference proteome</keyword>
<comment type="caution">
    <text evidence="2">The sequence shown here is derived from an EMBL/GenBank/DDBJ whole genome shotgun (WGS) entry which is preliminary data.</text>
</comment>
<gene>
    <name evidence="2" type="ORF">B0H65DRAFT_15129</name>
</gene>
<evidence type="ECO:0000313" key="2">
    <source>
        <dbReference type="EMBL" id="KAK3354500.1"/>
    </source>
</evidence>
<evidence type="ECO:0000313" key="3">
    <source>
        <dbReference type="Proteomes" id="UP001278500"/>
    </source>
</evidence>
<dbReference type="Gene3D" id="3.80.10.10">
    <property type="entry name" value="Ribonuclease Inhibitor"/>
    <property type="match status" value="2"/>
</dbReference>
<protein>
    <recommendedName>
        <fullName evidence="1">F-box domain-containing protein</fullName>
    </recommendedName>
</protein>
<dbReference type="PROSITE" id="PS50181">
    <property type="entry name" value="FBOX"/>
    <property type="match status" value="1"/>
</dbReference>
<reference evidence="2" key="1">
    <citation type="journal article" date="2023" name="Mol. Phylogenet. Evol.">
        <title>Genome-scale phylogeny and comparative genomics of the fungal order Sordariales.</title>
        <authorList>
            <person name="Hensen N."/>
            <person name="Bonometti L."/>
            <person name="Westerberg I."/>
            <person name="Brannstrom I.O."/>
            <person name="Guillou S."/>
            <person name="Cros-Aarteil S."/>
            <person name="Calhoun S."/>
            <person name="Haridas S."/>
            <person name="Kuo A."/>
            <person name="Mondo S."/>
            <person name="Pangilinan J."/>
            <person name="Riley R."/>
            <person name="LaButti K."/>
            <person name="Andreopoulos B."/>
            <person name="Lipzen A."/>
            <person name="Chen C."/>
            <person name="Yan M."/>
            <person name="Daum C."/>
            <person name="Ng V."/>
            <person name="Clum A."/>
            <person name="Steindorff A."/>
            <person name="Ohm R.A."/>
            <person name="Martin F."/>
            <person name="Silar P."/>
            <person name="Natvig D.O."/>
            <person name="Lalanne C."/>
            <person name="Gautier V."/>
            <person name="Ament-Velasquez S.L."/>
            <person name="Kruys A."/>
            <person name="Hutchinson M.I."/>
            <person name="Powell A.J."/>
            <person name="Barry K."/>
            <person name="Miller A.N."/>
            <person name="Grigoriev I.V."/>
            <person name="Debuchy R."/>
            <person name="Gladieux P."/>
            <person name="Hiltunen Thoren M."/>
            <person name="Johannesson H."/>
        </authorList>
    </citation>
    <scope>NUCLEOTIDE SEQUENCE</scope>
    <source>
        <strain evidence="2">CBS 560.94</strain>
    </source>
</reference>
<evidence type="ECO:0000259" key="1">
    <source>
        <dbReference type="PROSITE" id="PS50181"/>
    </source>
</evidence>
<feature type="domain" description="F-box" evidence="1">
    <location>
        <begin position="19"/>
        <end position="64"/>
    </location>
</feature>
<dbReference type="SUPFAM" id="SSF81383">
    <property type="entry name" value="F-box domain"/>
    <property type="match status" value="1"/>
</dbReference>
<dbReference type="EMBL" id="JAUEPP010000001">
    <property type="protein sequence ID" value="KAK3354500.1"/>
    <property type="molecule type" value="Genomic_DNA"/>
</dbReference>
<accession>A0AAE0MVJ1</accession>
<dbReference type="InterPro" id="IPR001810">
    <property type="entry name" value="F-box_dom"/>
</dbReference>
<dbReference type="CDD" id="cd09917">
    <property type="entry name" value="F-box_SF"/>
    <property type="match status" value="1"/>
</dbReference>
<dbReference type="InterPro" id="IPR032675">
    <property type="entry name" value="LRR_dom_sf"/>
</dbReference>
<organism evidence="2 3">
    <name type="scientific">Neurospora tetraspora</name>
    <dbReference type="NCBI Taxonomy" id="94610"/>
    <lineage>
        <taxon>Eukaryota</taxon>
        <taxon>Fungi</taxon>
        <taxon>Dikarya</taxon>
        <taxon>Ascomycota</taxon>
        <taxon>Pezizomycotina</taxon>
        <taxon>Sordariomycetes</taxon>
        <taxon>Sordariomycetidae</taxon>
        <taxon>Sordariales</taxon>
        <taxon>Sordariaceae</taxon>
        <taxon>Neurospora</taxon>
    </lineage>
</organism>
<reference evidence="2" key="2">
    <citation type="submission" date="2023-06" db="EMBL/GenBank/DDBJ databases">
        <authorList>
            <consortium name="Lawrence Berkeley National Laboratory"/>
            <person name="Haridas S."/>
            <person name="Hensen N."/>
            <person name="Bonometti L."/>
            <person name="Westerberg I."/>
            <person name="Brannstrom I.O."/>
            <person name="Guillou S."/>
            <person name="Cros-Aarteil S."/>
            <person name="Calhoun S."/>
            <person name="Kuo A."/>
            <person name="Mondo S."/>
            <person name="Pangilinan J."/>
            <person name="Riley R."/>
            <person name="Labutti K."/>
            <person name="Andreopoulos B."/>
            <person name="Lipzen A."/>
            <person name="Chen C."/>
            <person name="Yanf M."/>
            <person name="Daum C."/>
            <person name="Ng V."/>
            <person name="Clum A."/>
            <person name="Steindorff A."/>
            <person name="Ohm R."/>
            <person name="Martin F."/>
            <person name="Silar P."/>
            <person name="Natvig D."/>
            <person name="Lalanne C."/>
            <person name="Gautier V."/>
            <person name="Ament-Velasquez S.L."/>
            <person name="Kruys A."/>
            <person name="Hutchinson M.I."/>
            <person name="Powell A.J."/>
            <person name="Barry K."/>
            <person name="Miller A.N."/>
            <person name="Grigoriev I.V."/>
            <person name="Debuchy R."/>
            <person name="Gladieux P."/>
            <person name="Thoren M.H."/>
            <person name="Johannesson H."/>
        </authorList>
    </citation>
    <scope>NUCLEOTIDE SEQUENCE</scope>
    <source>
        <strain evidence="2">CBS 560.94</strain>
    </source>
</reference>
<proteinExistence type="predicted"/>
<name>A0AAE0MVJ1_9PEZI</name>
<dbReference type="Proteomes" id="UP001278500">
    <property type="component" value="Unassembled WGS sequence"/>
</dbReference>
<dbReference type="SMART" id="SM00256">
    <property type="entry name" value="FBOX"/>
    <property type="match status" value="1"/>
</dbReference>
<dbReference type="RefSeq" id="XP_062685878.1">
    <property type="nucleotide sequence ID" value="XM_062821081.1"/>
</dbReference>